<proteinExistence type="predicted"/>
<comment type="caution">
    <text evidence="1">The sequence shown here is derived from an EMBL/GenBank/DDBJ whole genome shotgun (WGS) entry which is preliminary data.</text>
</comment>
<dbReference type="Proteomes" id="UP000765509">
    <property type="component" value="Unassembled WGS sequence"/>
</dbReference>
<dbReference type="OrthoDB" id="2518935at2759"/>
<dbReference type="AlphaFoldDB" id="A0A9Q3H3H9"/>
<protein>
    <submittedName>
        <fullName evidence="1">Uncharacterized protein</fullName>
    </submittedName>
</protein>
<name>A0A9Q3H3H9_9BASI</name>
<dbReference type="EMBL" id="AVOT02010621">
    <property type="protein sequence ID" value="MBW0490523.1"/>
    <property type="molecule type" value="Genomic_DNA"/>
</dbReference>
<gene>
    <name evidence="1" type="ORF">O181_030238</name>
</gene>
<keyword evidence="2" id="KW-1185">Reference proteome</keyword>
<sequence>MQATIASPSTSLGNAYFQNVHHSLNRDLMITPFEDVAKTISNKINNMKRLDETTQPFDPHQQSPQIYGMCLYPNSSPLPTNPKIIQQYRSKFSYCQKYGHWYISCIQYERDSKEKQMLLRCIPREFQQSEPP</sequence>
<accession>A0A9Q3H3H9</accession>
<organism evidence="1 2">
    <name type="scientific">Austropuccinia psidii MF-1</name>
    <dbReference type="NCBI Taxonomy" id="1389203"/>
    <lineage>
        <taxon>Eukaryota</taxon>
        <taxon>Fungi</taxon>
        <taxon>Dikarya</taxon>
        <taxon>Basidiomycota</taxon>
        <taxon>Pucciniomycotina</taxon>
        <taxon>Pucciniomycetes</taxon>
        <taxon>Pucciniales</taxon>
        <taxon>Sphaerophragmiaceae</taxon>
        <taxon>Austropuccinia</taxon>
    </lineage>
</organism>
<evidence type="ECO:0000313" key="1">
    <source>
        <dbReference type="EMBL" id="MBW0490523.1"/>
    </source>
</evidence>
<reference evidence="1" key="1">
    <citation type="submission" date="2021-03" db="EMBL/GenBank/DDBJ databases">
        <title>Draft genome sequence of rust myrtle Austropuccinia psidii MF-1, a brazilian biotype.</title>
        <authorList>
            <person name="Quecine M.C."/>
            <person name="Pachon D.M.R."/>
            <person name="Bonatelli M.L."/>
            <person name="Correr F.H."/>
            <person name="Franceschini L.M."/>
            <person name="Leite T.F."/>
            <person name="Margarido G.R.A."/>
            <person name="Almeida C.A."/>
            <person name="Ferrarezi J.A."/>
            <person name="Labate C.A."/>
        </authorList>
    </citation>
    <scope>NUCLEOTIDE SEQUENCE</scope>
    <source>
        <strain evidence="1">MF-1</strain>
    </source>
</reference>
<evidence type="ECO:0000313" key="2">
    <source>
        <dbReference type="Proteomes" id="UP000765509"/>
    </source>
</evidence>